<organism evidence="2 3">
    <name type="scientific">Tuber aestivum</name>
    <name type="common">summer truffle</name>
    <dbReference type="NCBI Taxonomy" id="59557"/>
    <lineage>
        <taxon>Eukaryota</taxon>
        <taxon>Fungi</taxon>
        <taxon>Dikarya</taxon>
        <taxon>Ascomycota</taxon>
        <taxon>Pezizomycotina</taxon>
        <taxon>Pezizomycetes</taxon>
        <taxon>Pezizales</taxon>
        <taxon>Tuberaceae</taxon>
        <taxon>Tuber</taxon>
    </lineage>
</organism>
<keyword evidence="1" id="KW-1133">Transmembrane helix</keyword>
<keyword evidence="1" id="KW-0472">Membrane</keyword>
<dbReference type="Proteomes" id="UP001412239">
    <property type="component" value="Unassembled WGS sequence"/>
</dbReference>
<accession>A0A292Q1A8</accession>
<sequence length="142" mass="15969">MQNHHNAFAGAYSALAGDSSYIVSLFLPRFSLSSTSSSSSVCNPANHHKAFCHHPPRPPPAQTSKVTRFNHQIFYYTNYARPAFVSSATMTGIPQSEAPIYYAWVVFGVITLVGIGFYYRGVTERYEHDRKDSGKEEKTRRE</sequence>
<proteinExistence type="predicted"/>
<name>A0A292Q1A8_9PEZI</name>
<dbReference type="EMBL" id="LN890977">
    <property type="protein sequence ID" value="CUS13204.1"/>
    <property type="molecule type" value="Genomic_DNA"/>
</dbReference>
<reference evidence="2" key="1">
    <citation type="submission" date="2015-10" db="EMBL/GenBank/DDBJ databases">
        <authorList>
            <person name="Regsiter A."/>
            <person name="william w."/>
        </authorList>
    </citation>
    <scope>NUCLEOTIDE SEQUENCE</scope>
    <source>
        <strain evidence="2">Montdore</strain>
    </source>
</reference>
<feature type="transmembrane region" description="Helical" evidence="1">
    <location>
        <begin position="100"/>
        <end position="119"/>
    </location>
</feature>
<evidence type="ECO:0000313" key="2">
    <source>
        <dbReference type="EMBL" id="CUS13204.1"/>
    </source>
</evidence>
<evidence type="ECO:0000313" key="3">
    <source>
        <dbReference type="Proteomes" id="UP001412239"/>
    </source>
</evidence>
<gene>
    <name evidence="2" type="ORF">GSTUAT00002718001</name>
</gene>
<dbReference type="AlphaFoldDB" id="A0A292Q1A8"/>
<evidence type="ECO:0000256" key="1">
    <source>
        <dbReference type="SAM" id="Phobius"/>
    </source>
</evidence>
<keyword evidence="3" id="KW-1185">Reference proteome</keyword>
<keyword evidence="1" id="KW-0812">Transmembrane</keyword>
<protein>
    <submittedName>
        <fullName evidence="2">Uncharacterized protein</fullName>
    </submittedName>
</protein>